<reference evidence="2 3" key="1">
    <citation type="submission" date="2018-06" db="EMBL/GenBank/DDBJ databases">
        <title>Streptomyces reniochalinae sp. nov. and Streptomyces diacarnus sp. nov. from marine sponges.</title>
        <authorList>
            <person name="Li L."/>
        </authorList>
    </citation>
    <scope>NUCLEOTIDE SEQUENCE [LARGE SCALE GENOMIC DNA]</scope>
    <source>
        <strain evidence="2 3">LHW50302</strain>
    </source>
</reference>
<feature type="compositionally biased region" description="Polar residues" evidence="1">
    <location>
        <begin position="188"/>
        <end position="205"/>
    </location>
</feature>
<evidence type="ECO:0000256" key="1">
    <source>
        <dbReference type="SAM" id="MobiDB-lite"/>
    </source>
</evidence>
<gene>
    <name evidence="2" type="ORF">DQ392_22020</name>
</gene>
<sequence length="256" mass="25668">MYYYLQGSELMTAASAALARAGQGFVERSPQVVDAAVDALQPAALVAQGVGTGLGDANQGAASFYNWGVLLSGADGARTVFLEGRKALKPHPDDPPNVLAAVIGAARLGGSAAYAFAPTEVGRAAGASVQGAALGIEAWMRRQQATAGRQAPPVTSVPSEAPRIALERVPGALSADELMEVVDANLGRASSGQLPTNPTAQTPVPSTAPRDRAEPLSVGQQATHAGVGRGSTAGVGNTVAGRHTSPGTSGNGKRLG</sequence>
<keyword evidence="3" id="KW-1185">Reference proteome</keyword>
<comment type="caution">
    <text evidence="2">The sequence shown here is derived from an EMBL/GenBank/DDBJ whole genome shotgun (WGS) entry which is preliminary data.</text>
</comment>
<dbReference type="EMBL" id="QOIM01000040">
    <property type="protein sequence ID" value="RCG15759.1"/>
    <property type="molecule type" value="Genomic_DNA"/>
</dbReference>
<accession>A0A367EDC2</accession>
<protein>
    <submittedName>
        <fullName evidence="2">Uncharacterized protein</fullName>
    </submittedName>
</protein>
<dbReference type="Proteomes" id="UP000253507">
    <property type="component" value="Unassembled WGS sequence"/>
</dbReference>
<dbReference type="AlphaFoldDB" id="A0A367EDC2"/>
<evidence type="ECO:0000313" key="3">
    <source>
        <dbReference type="Proteomes" id="UP000253507"/>
    </source>
</evidence>
<evidence type="ECO:0000313" key="2">
    <source>
        <dbReference type="EMBL" id="RCG15759.1"/>
    </source>
</evidence>
<proteinExistence type="predicted"/>
<name>A0A367EDC2_9ACTN</name>
<feature type="region of interest" description="Disordered" evidence="1">
    <location>
        <begin position="188"/>
        <end position="256"/>
    </location>
</feature>
<organism evidence="2 3">
    <name type="scientific">Streptomyces reniochalinae</name>
    <dbReference type="NCBI Taxonomy" id="2250578"/>
    <lineage>
        <taxon>Bacteria</taxon>
        <taxon>Bacillati</taxon>
        <taxon>Actinomycetota</taxon>
        <taxon>Actinomycetes</taxon>
        <taxon>Kitasatosporales</taxon>
        <taxon>Streptomycetaceae</taxon>
        <taxon>Streptomyces</taxon>
    </lineage>
</organism>